<dbReference type="Pfam" id="PF03937">
    <property type="entry name" value="Sdh5"/>
    <property type="match status" value="1"/>
</dbReference>
<name>Q31E06_HYDCU</name>
<evidence type="ECO:0000256" key="2">
    <source>
        <dbReference type="ARBA" id="ARBA00019418"/>
    </source>
</evidence>
<sequence>MNDLDLSTQIKAIRLNCRRGNSETELLLQAYIDHLAEKSDPEALHELSTLVAENDQDLFHWLMTPTDAPQYYQTLIERIRQTYLKSA</sequence>
<evidence type="ECO:0000313" key="4">
    <source>
        <dbReference type="EMBL" id="ABB42617.1"/>
    </source>
</evidence>
<proteinExistence type="inferred from homology"/>
<dbReference type="InterPro" id="IPR036714">
    <property type="entry name" value="SDH_sf"/>
</dbReference>
<dbReference type="Gene3D" id="1.10.150.250">
    <property type="entry name" value="Flavinator of succinate dehydrogenase"/>
    <property type="match status" value="1"/>
</dbReference>
<organism evidence="4">
    <name type="scientific">Hydrogenovibrio crunogenus (strain DSM 25203 / XCL-2)</name>
    <name type="common">Thiomicrospira crunogena</name>
    <dbReference type="NCBI Taxonomy" id="317025"/>
    <lineage>
        <taxon>Bacteria</taxon>
        <taxon>Pseudomonadati</taxon>
        <taxon>Pseudomonadota</taxon>
        <taxon>Gammaproteobacteria</taxon>
        <taxon>Thiotrichales</taxon>
        <taxon>Piscirickettsiaceae</taxon>
        <taxon>Hydrogenovibrio</taxon>
    </lineage>
</organism>
<dbReference type="OrthoDB" id="5616584at2"/>
<accession>Q31E06</accession>
<dbReference type="HOGENOM" id="CLU_2468043_0_0_6"/>
<dbReference type="eggNOG" id="COG2938">
    <property type="taxonomic scope" value="Bacteria"/>
</dbReference>
<protein>
    <recommendedName>
        <fullName evidence="2">FAD assembly factor SdhE</fullName>
    </recommendedName>
</protein>
<keyword evidence="3" id="KW-0143">Chaperone</keyword>
<dbReference type="KEGG" id="tcx:Tcr_2027"/>
<dbReference type="EMBL" id="CP000109">
    <property type="protein sequence ID" value="ABB42617.1"/>
    <property type="molecule type" value="Genomic_DNA"/>
</dbReference>
<dbReference type="InterPro" id="IPR005631">
    <property type="entry name" value="SDH"/>
</dbReference>
<reference evidence="4" key="1">
    <citation type="submission" date="2006-07" db="EMBL/GenBank/DDBJ databases">
        <title>Complete sequence of Thiomicrospira crunogena XCL-2.</title>
        <authorList>
            <consortium name="US DOE Joint Genome Institute"/>
            <person name="Copeland A."/>
            <person name="Lucas S."/>
            <person name="Lapidus A."/>
            <person name="Barry K."/>
            <person name="Detter J.C."/>
            <person name="Glavina del Rio T."/>
            <person name="Hammon N."/>
            <person name="Israni S."/>
            <person name="Dalin E."/>
            <person name="Tice H."/>
            <person name="Pitluck S."/>
            <person name="Chain P."/>
            <person name="Malfatti S."/>
            <person name="Shin M."/>
            <person name="Vergez L."/>
            <person name="Schmutz J."/>
            <person name="Larimer F."/>
            <person name="Land M."/>
            <person name="Hauser L."/>
            <person name="Kyrpides N."/>
            <person name="Lykidis A."/>
            <person name="Scott K.M."/>
            <person name="Sievert S."/>
            <person name="Kerfeld C."/>
            <person name="Freyermuth S."/>
            <person name="Dobrinski K."/>
            <person name="Boller A."/>
            <person name="Fitzpatrick K."/>
            <person name="Thoma P."/>
            <person name="Moore J."/>
            <person name="Richardson P."/>
        </authorList>
    </citation>
    <scope>NUCLEOTIDE SEQUENCE</scope>
    <source>
        <strain evidence="4">XCL-2</strain>
    </source>
</reference>
<gene>
    <name evidence="4" type="ordered locus">Tcr_2027</name>
</gene>
<dbReference type="STRING" id="317025.Tcr_2027"/>
<comment type="similarity">
    <text evidence="1">Belongs to the SdhE FAD assembly factor family.</text>
</comment>
<dbReference type="AlphaFoldDB" id="Q31E06"/>
<dbReference type="SUPFAM" id="SSF109910">
    <property type="entry name" value="YgfY-like"/>
    <property type="match status" value="1"/>
</dbReference>
<evidence type="ECO:0000256" key="1">
    <source>
        <dbReference type="ARBA" id="ARBA00008571"/>
    </source>
</evidence>
<evidence type="ECO:0000256" key="3">
    <source>
        <dbReference type="ARBA" id="ARBA00023186"/>
    </source>
</evidence>